<evidence type="ECO:0000313" key="1">
    <source>
        <dbReference type="EMBL" id="MFD1049142.1"/>
    </source>
</evidence>
<protein>
    <submittedName>
        <fullName evidence="1">Uncharacterized protein</fullName>
    </submittedName>
</protein>
<accession>A0ABW3MEV5</accession>
<keyword evidence="2" id="KW-1185">Reference proteome</keyword>
<evidence type="ECO:0000313" key="2">
    <source>
        <dbReference type="Proteomes" id="UP001597045"/>
    </source>
</evidence>
<proteinExistence type="predicted"/>
<dbReference type="EMBL" id="JBHTIS010002003">
    <property type="protein sequence ID" value="MFD1049142.1"/>
    <property type="molecule type" value="Genomic_DNA"/>
</dbReference>
<gene>
    <name evidence="1" type="ORF">ACFQ1S_28205</name>
</gene>
<organism evidence="1 2">
    <name type="scientific">Kibdelosporangium lantanae</name>
    <dbReference type="NCBI Taxonomy" id="1497396"/>
    <lineage>
        <taxon>Bacteria</taxon>
        <taxon>Bacillati</taxon>
        <taxon>Actinomycetota</taxon>
        <taxon>Actinomycetes</taxon>
        <taxon>Pseudonocardiales</taxon>
        <taxon>Pseudonocardiaceae</taxon>
        <taxon>Kibdelosporangium</taxon>
    </lineage>
</organism>
<name>A0ABW3MEV5_9PSEU</name>
<comment type="caution">
    <text evidence="1">The sequence shown here is derived from an EMBL/GenBank/DDBJ whole genome shotgun (WGS) entry which is preliminary data.</text>
</comment>
<dbReference type="Proteomes" id="UP001597045">
    <property type="component" value="Unassembled WGS sequence"/>
</dbReference>
<reference evidence="2" key="1">
    <citation type="journal article" date="2019" name="Int. J. Syst. Evol. Microbiol.">
        <title>The Global Catalogue of Microorganisms (GCM) 10K type strain sequencing project: providing services to taxonomists for standard genome sequencing and annotation.</title>
        <authorList>
            <consortium name="The Broad Institute Genomics Platform"/>
            <consortium name="The Broad Institute Genome Sequencing Center for Infectious Disease"/>
            <person name="Wu L."/>
            <person name="Ma J."/>
        </authorList>
    </citation>
    <scope>NUCLEOTIDE SEQUENCE [LARGE SCALE GENOMIC DNA]</scope>
    <source>
        <strain evidence="2">JCM 31486</strain>
    </source>
</reference>
<sequence>MLTTLDPVFAQMAQATSTHAGGVPELTAREKAFLYLTAGYTPLFDVDADPLTIGPLPFEKAMR</sequence>